<name>A0A975B099_9BACT</name>
<dbReference type="KEGG" id="saqt:GJV85_06440"/>
<evidence type="ECO:0000256" key="1">
    <source>
        <dbReference type="ARBA" id="ARBA00022614"/>
    </source>
</evidence>
<sequence>MLEEALRRIEVTKKENLHYLDLKGLELDEIPKEILEVSWIGALSLSQNNISDISLLSHMSNLHKLALTGNKIDDISVLEQLPKLRFIFLANNFISDISMLKSQARLKKLVIHTNKLSSLPDLSHFPLFVYLDISDNPLESPSFEEMQKMLPLLKIYKY</sequence>
<protein>
    <recommendedName>
        <fullName evidence="5">Leucine-rich repeat domain-containing protein</fullName>
    </recommendedName>
</protein>
<proteinExistence type="predicted"/>
<dbReference type="InterPro" id="IPR050836">
    <property type="entry name" value="SDS22/Internalin_LRR"/>
</dbReference>
<dbReference type="RefSeq" id="WP_207563042.1">
    <property type="nucleotide sequence ID" value="NZ_CP046072.1"/>
</dbReference>
<gene>
    <name evidence="3" type="ORF">GJV85_06440</name>
</gene>
<evidence type="ECO:0000313" key="4">
    <source>
        <dbReference type="Proteomes" id="UP000671852"/>
    </source>
</evidence>
<dbReference type="Proteomes" id="UP000671852">
    <property type="component" value="Chromosome"/>
</dbReference>
<dbReference type="Pfam" id="PF12799">
    <property type="entry name" value="LRR_4"/>
    <property type="match status" value="2"/>
</dbReference>
<accession>A0A975B099</accession>
<evidence type="ECO:0008006" key="5">
    <source>
        <dbReference type="Google" id="ProtNLM"/>
    </source>
</evidence>
<dbReference type="Gene3D" id="3.80.10.10">
    <property type="entry name" value="Ribonuclease Inhibitor"/>
    <property type="match status" value="1"/>
</dbReference>
<dbReference type="EMBL" id="CP046072">
    <property type="protein sequence ID" value="QSZ41760.1"/>
    <property type="molecule type" value="Genomic_DNA"/>
</dbReference>
<keyword evidence="4" id="KW-1185">Reference proteome</keyword>
<dbReference type="SUPFAM" id="SSF52058">
    <property type="entry name" value="L domain-like"/>
    <property type="match status" value="1"/>
</dbReference>
<keyword evidence="1" id="KW-0433">Leucine-rich repeat</keyword>
<dbReference type="PANTHER" id="PTHR46652">
    <property type="entry name" value="LEUCINE-RICH REPEAT AND IQ DOMAIN-CONTAINING PROTEIN 1-RELATED"/>
    <property type="match status" value="1"/>
</dbReference>
<dbReference type="AlphaFoldDB" id="A0A975B099"/>
<organism evidence="3 4">
    <name type="scientific">Sulfurimonas aquatica</name>
    <dbReference type="NCBI Taxonomy" id="2672570"/>
    <lineage>
        <taxon>Bacteria</taxon>
        <taxon>Pseudomonadati</taxon>
        <taxon>Campylobacterota</taxon>
        <taxon>Epsilonproteobacteria</taxon>
        <taxon>Campylobacterales</taxon>
        <taxon>Sulfurimonadaceae</taxon>
        <taxon>Sulfurimonas</taxon>
    </lineage>
</organism>
<dbReference type="InterPro" id="IPR001611">
    <property type="entry name" value="Leu-rich_rpt"/>
</dbReference>
<reference evidence="3" key="1">
    <citation type="submission" date="2019-11" db="EMBL/GenBank/DDBJ databases">
        <authorList>
            <person name="Kojima H."/>
        </authorList>
    </citation>
    <scope>NUCLEOTIDE SEQUENCE</scope>
    <source>
        <strain evidence="3">H1576</strain>
    </source>
</reference>
<dbReference type="PANTHER" id="PTHR46652:SF3">
    <property type="entry name" value="LEUCINE-RICH REPEAT-CONTAINING PROTEIN 9"/>
    <property type="match status" value="1"/>
</dbReference>
<dbReference type="PROSITE" id="PS51450">
    <property type="entry name" value="LRR"/>
    <property type="match status" value="3"/>
</dbReference>
<evidence type="ECO:0000256" key="2">
    <source>
        <dbReference type="ARBA" id="ARBA00022737"/>
    </source>
</evidence>
<dbReference type="InterPro" id="IPR032675">
    <property type="entry name" value="LRR_dom_sf"/>
</dbReference>
<reference evidence="3" key="2">
    <citation type="submission" date="2021-04" db="EMBL/GenBank/DDBJ databases">
        <title>Isolation and characterization of a novel species of the genus Sulfurimonas.</title>
        <authorList>
            <person name="Fukui M."/>
        </authorList>
    </citation>
    <scope>NUCLEOTIDE SEQUENCE</scope>
    <source>
        <strain evidence="3">H1576</strain>
    </source>
</reference>
<keyword evidence="2" id="KW-0677">Repeat</keyword>
<dbReference type="InterPro" id="IPR025875">
    <property type="entry name" value="Leu-rich_rpt_4"/>
</dbReference>
<evidence type="ECO:0000313" key="3">
    <source>
        <dbReference type="EMBL" id="QSZ41760.1"/>
    </source>
</evidence>